<dbReference type="Pfam" id="PF10067">
    <property type="entry name" value="DUF2306"/>
    <property type="match status" value="1"/>
</dbReference>
<feature type="transmembrane region" description="Helical" evidence="2">
    <location>
        <begin position="120"/>
        <end position="139"/>
    </location>
</feature>
<sequence length="232" mass="24907">MTSSSSRADWLVPVSLMLLSAVPVLAGAVRLGEVAGGATPTPENTRFLTDPVPLVLHIVSASVFCFVGALQFSPGLRRRHLGWHRASGRVLLPMGIVAALTGLWMTFAYDVPAPDGVVVYAQRILFGSAMAVALVLAYVEVRRRNIARHRAWVVRGYAIGQGAGTQVFTHLPLTLLAGEFTETSRALAMGAGWVVNIVVAEWIIRRRPRRRPVGRTPAAAAGPEPTATARSR</sequence>
<feature type="transmembrane region" description="Helical" evidence="2">
    <location>
        <begin position="90"/>
        <end position="108"/>
    </location>
</feature>
<evidence type="ECO:0000313" key="3">
    <source>
        <dbReference type="EMBL" id="NYJ35569.1"/>
    </source>
</evidence>
<feature type="transmembrane region" description="Helical" evidence="2">
    <location>
        <begin position="151"/>
        <end position="173"/>
    </location>
</feature>
<dbReference type="InterPro" id="IPR018750">
    <property type="entry name" value="DUF2306_membrane"/>
</dbReference>
<feature type="compositionally biased region" description="Low complexity" evidence="1">
    <location>
        <begin position="214"/>
        <end position="232"/>
    </location>
</feature>
<keyword evidence="2" id="KW-0472">Membrane</keyword>
<dbReference type="Proteomes" id="UP000572051">
    <property type="component" value="Unassembled WGS sequence"/>
</dbReference>
<proteinExistence type="predicted"/>
<dbReference type="RefSeq" id="WP_312889315.1">
    <property type="nucleotide sequence ID" value="NZ_JACCFS010000001.1"/>
</dbReference>
<organism evidence="3 4">
    <name type="scientific">Nocardiopsis aegyptia</name>
    <dbReference type="NCBI Taxonomy" id="220378"/>
    <lineage>
        <taxon>Bacteria</taxon>
        <taxon>Bacillati</taxon>
        <taxon>Actinomycetota</taxon>
        <taxon>Actinomycetes</taxon>
        <taxon>Streptosporangiales</taxon>
        <taxon>Nocardiopsidaceae</taxon>
        <taxon>Nocardiopsis</taxon>
    </lineage>
</organism>
<feature type="transmembrane region" description="Helical" evidence="2">
    <location>
        <begin position="52"/>
        <end position="70"/>
    </location>
</feature>
<feature type="region of interest" description="Disordered" evidence="1">
    <location>
        <begin position="213"/>
        <end position="232"/>
    </location>
</feature>
<evidence type="ECO:0000313" key="4">
    <source>
        <dbReference type="Proteomes" id="UP000572051"/>
    </source>
</evidence>
<evidence type="ECO:0000256" key="2">
    <source>
        <dbReference type="SAM" id="Phobius"/>
    </source>
</evidence>
<feature type="transmembrane region" description="Helical" evidence="2">
    <location>
        <begin position="185"/>
        <end position="204"/>
    </location>
</feature>
<keyword evidence="4" id="KW-1185">Reference proteome</keyword>
<accession>A0A7Z0JBL7</accession>
<name>A0A7Z0JBL7_9ACTN</name>
<protein>
    <recommendedName>
        <fullName evidence="5">DUF2306 domain-containing protein</fullName>
    </recommendedName>
</protein>
<gene>
    <name evidence="3" type="ORF">HNR10_003450</name>
</gene>
<comment type="caution">
    <text evidence="3">The sequence shown here is derived from an EMBL/GenBank/DDBJ whole genome shotgun (WGS) entry which is preliminary data.</text>
</comment>
<evidence type="ECO:0000256" key="1">
    <source>
        <dbReference type="SAM" id="MobiDB-lite"/>
    </source>
</evidence>
<reference evidence="3 4" key="1">
    <citation type="submission" date="2020-07" db="EMBL/GenBank/DDBJ databases">
        <title>Sequencing the genomes of 1000 actinobacteria strains.</title>
        <authorList>
            <person name="Klenk H.-P."/>
        </authorList>
    </citation>
    <scope>NUCLEOTIDE SEQUENCE [LARGE SCALE GENOMIC DNA]</scope>
    <source>
        <strain evidence="3 4">DSM 44442</strain>
    </source>
</reference>
<evidence type="ECO:0008006" key="5">
    <source>
        <dbReference type="Google" id="ProtNLM"/>
    </source>
</evidence>
<keyword evidence="2" id="KW-1133">Transmembrane helix</keyword>
<dbReference type="EMBL" id="JACCFS010000001">
    <property type="protein sequence ID" value="NYJ35569.1"/>
    <property type="molecule type" value="Genomic_DNA"/>
</dbReference>
<dbReference type="AlphaFoldDB" id="A0A7Z0JBL7"/>
<keyword evidence="2" id="KW-0812">Transmembrane</keyword>